<dbReference type="STRING" id="1284197.S8BKR4"/>
<evidence type="ECO:0000313" key="2">
    <source>
        <dbReference type="EMBL" id="EPS35827.1"/>
    </source>
</evidence>
<dbReference type="Gene3D" id="3.40.20.10">
    <property type="entry name" value="Severin"/>
    <property type="match status" value="1"/>
</dbReference>
<dbReference type="HOGENOM" id="CLU_094004_3_2_1"/>
<dbReference type="OrthoDB" id="5517320at2759"/>
<dbReference type="Pfam" id="PF00241">
    <property type="entry name" value="Cofilin_ADF"/>
    <property type="match status" value="1"/>
</dbReference>
<evidence type="ECO:0000259" key="1">
    <source>
        <dbReference type="PROSITE" id="PS51263"/>
    </source>
</evidence>
<dbReference type="AlphaFoldDB" id="S8BKR4"/>
<protein>
    <recommendedName>
        <fullName evidence="1">ADF-H domain-containing protein</fullName>
    </recommendedName>
</protein>
<reference evidence="2 3" key="1">
    <citation type="journal article" date="2013" name="PLoS Genet.">
        <title>Genomic mechanisms accounting for the adaptation to parasitism in nematode-trapping fungi.</title>
        <authorList>
            <person name="Meerupati T."/>
            <person name="Andersson K.M."/>
            <person name="Friman E."/>
            <person name="Kumar D."/>
            <person name="Tunlid A."/>
            <person name="Ahren D."/>
        </authorList>
    </citation>
    <scope>NUCLEOTIDE SEQUENCE [LARGE SCALE GENOMIC DNA]</scope>
    <source>
        <strain evidence="2 3">CBS 200.50</strain>
    </source>
</reference>
<evidence type="ECO:0000313" key="3">
    <source>
        <dbReference type="Proteomes" id="UP000015100"/>
    </source>
</evidence>
<reference evidence="3" key="2">
    <citation type="submission" date="2013-04" db="EMBL/GenBank/DDBJ databases">
        <title>Genomic mechanisms accounting for the adaptation to parasitism in nematode-trapping fungi.</title>
        <authorList>
            <person name="Ahren D.G."/>
        </authorList>
    </citation>
    <scope>NUCLEOTIDE SEQUENCE [LARGE SCALE GENOMIC DNA]</scope>
    <source>
        <strain evidence="3">CBS 200.50</strain>
    </source>
</reference>
<name>S8BKR4_DACHA</name>
<keyword evidence="3" id="KW-1185">Reference proteome</keyword>
<comment type="caution">
    <text evidence="2">The sequence shown here is derived from an EMBL/GenBank/DDBJ whole genome shotgun (WGS) entry which is preliminary data.</text>
</comment>
<dbReference type="EMBL" id="AQGS01001030">
    <property type="protein sequence ID" value="EPS35827.1"/>
    <property type="molecule type" value="Genomic_DNA"/>
</dbReference>
<dbReference type="InterPro" id="IPR029006">
    <property type="entry name" value="ADF-H/Gelsolin-like_dom_sf"/>
</dbReference>
<dbReference type="SUPFAM" id="SSF55753">
    <property type="entry name" value="Actin depolymerizing proteins"/>
    <property type="match status" value="1"/>
</dbReference>
<organism evidence="2 3">
    <name type="scientific">Dactylellina haptotyla (strain CBS 200.50)</name>
    <name type="common">Nematode-trapping fungus</name>
    <name type="synonym">Monacrosporium haptotylum</name>
    <dbReference type="NCBI Taxonomy" id="1284197"/>
    <lineage>
        <taxon>Eukaryota</taxon>
        <taxon>Fungi</taxon>
        <taxon>Dikarya</taxon>
        <taxon>Ascomycota</taxon>
        <taxon>Pezizomycotina</taxon>
        <taxon>Orbiliomycetes</taxon>
        <taxon>Orbiliales</taxon>
        <taxon>Orbiliaceae</taxon>
        <taxon>Dactylellina</taxon>
    </lineage>
</organism>
<sequence>MNRPSLNIRIPSSCLETTKIFERPSTEYIIYQINAENELHASKVGHSFSLDAFLSDLPKDQCRYALRKISYMNPDTGTPMHKNVFYSWSPGGATETSQELYSEARERVLLGDVFKEYFEETVEAHDYDLIRDNDLLNRHREWSP</sequence>
<feature type="domain" description="ADF-H" evidence="1">
    <location>
        <begin position="5"/>
        <end position="140"/>
    </location>
</feature>
<dbReference type="PROSITE" id="PS51263">
    <property type="entry name" value="ADF_H"/>
    <property type="match status" value="1"/>
</dbReference>
<proteinExistence type="predicted"/>
<dbReference type="Proteomes" id="UP000015100">
    <property type="component" value="Unassembled WGS sequence"/>
</dbReference>
<dbReference type="GO" id="GO:0003779">
    <property type="term" value="F:actin binding"/>
    <property type="evidence" value="ECO:0007669"/>
    <property type="project" value="InterPro"/>
</dbReference>
<gene>
    <name evidence="2" type="ORF">H072_10765</name>
</gene>
<accession>S8BKR4</accession>
<dbReference type="InterPro" id="IPR002108">
    <property type="entry name" value="ADF-H"/>
</dbReference>